<feature type="region of interest" description="Disordered" evidence="1">
    <location>
        <begin position="1"/>
        <end position="20"/>
    </location>
</feature>
<gene>
    <name evidence="2" type="ORF">IF1G_04478</name>
</gene>
<keyword evidence="3" id="KW-1185">Reference proteome</keyword>
<evidence type="ECO:0000313" key="2">
    <source>
        <dbReference type="EMBL" id="TQV97238.1"/>
    </source>
</evidence>
<organism evidence="2 3">
    <name type="scientific">Cordyceps javanica</name>
    <dbReference type="NCBI Taxonomy" id="43265"/>
    <lineage>
        <taxon>Eukaryota</taxon>
        <taxon>Fungi</taxon>
        <taxon>Dikarya</taxon>
        <taxon>Ascomycota</taxon>
        <taxon>Pezizomycotina</taxon>
        <taxon>Sordariomycetes</taxon>
        <taxon>Hypocreomycetidae</taxon>
        <taxon>Hypocreales</taxon>
        <taxon>Cordycipitaceae</taxon>
        <taxon>Cordyceps</taxon>
    </lineage>
</organism>
<comment type="caution">
    <text evidence="2">The sequence shown here is derived from an EMBL/GenBank/DDBJ whole genome shotgun (WGS) entry which is preliminary data.</text>
</comment>
<dbReference type="AlphaFoldDB" id="A0A545V6B9"/>
<dbReference type="EMBL" id="SPUK01000005">
    <property type="protein sequence ID" value="TQV97238.1"/>
    <property type="molecule type" value="Genomic_DNA"/>
</dbReference>
<name>A0A545V6B9_9HYPO</name>
<evidence type="ECO:0000313" key="3">
    <source>
        <dbReference type="Proteomes" id="UP000315783"/>
    </source>
</evidence>
<accession>A0A545V6B9</accession>
<reference evidence="2 3" key="1">
    <citation type="journal article" date="2019" name="Appl. Microbiol. Biotechnol.">
        <title>Genome sequence of Isaria javanica and comparative genome analysis insights into family S53 peptidase evolution in fungal entomopathogens.</title>
        <authorList>
            <person name="Lin R."/>
            <person name="Zhang X."/>
            <person name="Xin B."/>
            <person name="Zou M."/>
            <person name="Gao Y."/>
            <person name="Qin F."/>
            <person name="Hu Q."/>
            <person name="Xie B."/>
            <person name="Cheng X."/>
        </authorList>
    </citation>
    <scope>NUCLEOTIDE SEQUENCE [LARGE SCALE GENOMIC DNA]</scope>
    <source>
        <strain evidence="2 3">IJ1G</strain>
    </source>
</reference>
<feature type="compositionally biased region" description="Polar residues" evidence="1">
    <location>
        <begin position="7"/>
        <end position="20"/>
    </location>
</feature>
<dbReference type="OrthoDB" id="4923153at2759"/>
<protein>
    <submittedName>
        <fullName evidence="2">Uncharacterized protein</fullName>
    </submittedName>
</protein>
<evidence type="ECO:0000256" key="1">
    <source>
        <dbReference type="SAM" id="MobiDB-lite"/>
    </source>
</evidence>
<sequence>MARRTASKSTADSDGTSSAIAAQQRIMQLKKERDGRMKSVVAKVLADLDDIKLKVSQGRDEHERQRKQHKAQILLGIAKSMQKRNAIEEDMMAVVSNVNTVMTRLESRVMDVYDVKERQVQHLLREEQN</sequence>
<dbReference type="Proteomes" id="UP000315783">
    <property type="component" value="Unassembled WGS sequence"/>
</dbReference>
<proteinExistence type="predicted"/>